<sequence length="171" mass="19742">MQSNNSRLLIIFLITLFLVPSHAFERRAPPPEEHGSSTQNLGDYTHSHEDVKTPTYSCISTGDCDVCTSLEKKTIPYCAEFGNKEPVRCEWNDPDLADRKNQTTFYDYDAISLPSFRSCPRVKRIVRWQLIQFESINLVVAVVSIILVIWRQRKLAREQYLRLAHRIGVTV</sequence>
<evidence type="ECO:0000256" key="1">
    <source>
        <dbReference type="SAM" id="MobiDB-lite"/>
    </source>
</evidence>
<protein>
    <recommendedName>
        <fullName evidence="6">Protein JTB</fullName>
    </recommendedName>
</protein>
<dbReference type="AlphaFoldDB" id="A0A162UPD8"/>
<feature type="transmembrane region" description="Helical" evidence="2">
    <location>
        <begin position="130"/>
        <end position="150"/>
    </location>
</feature>
<dbReference type="OrthoDB" id="2245086at2759"/>
<dbReference type="GeneID" id="29000065"/>
<organism evidence="4 5">
    <name type="scientific">Phycomyces blakesleeanus (strain ATCC 8743b / DSM 1359 / FGSC 10004 / NBRC 33097 / NRRL 1555)</name>
    <dbReference type="NCBI Taxonomy" id="763407"/>
    <lineage>
        <taxon>Eukaryota</taxon>
        <taxon>Fungi</taxon>
        <taxon>Fungi incertae sedis</taxon>
        <taxon>Mucoromycota</taxon>
        <taxon>Mucoromycotina</taxon>
        <taxon>Mucoromycetes</taxon>
        <taxon>Mucorales</taxon>
        <taxon>Phycomycetaceae</taxon>
        <taxon>Phycomyces</taxon>
    </lineage>
</organism>
<accession>A0A162UPD8</accession>
<dbReference type="PANTHER" id="PTHR13041:SF3">
    <property type="entry name" value="PROTEIN JTB"/>
    <property type="match status" value="1"/>
</dbReference>
<dbReference type="Proteomes" id="UP000077315">
    <property type="component" value="Unassembled WGS sequence"/>
</dbReference>
<dbReference type="Pfam" id="PF05439">
    <property type="entry name" value="JTB"/>
    <property type="match status" value="1"/>
</dbReference>
<dbReference type="PANTHER" id="PTHR13041">
    <property type="entry name" value="JTB PROTEIN-RELATED"/>
    <property type="match status" value="1"/>
</dbReference>
<evidence type="ECO:0000313" key="5">
    <source>
        <dbReference type="Proteomes" id="UP000077315"/>
    </source>
</evidence>
<dbReference type="RefSeq" id="XP_018294843.1">
    <property type="nucleotide sequence ID" value="XM_018439159.1"/>
</dbReference>
<keyword evidence="2" id="KW-1133">Transmembrane helix</keyword>
<dbReference type="GO" id="GO:0016020">
    <property type="term" value="C:membrane"/>
    <property type="evidence" value="ECO:0007669"/>
    <property type="project" value="InterPro"/>
</dbReference>
<feature type="chain" id="PRO_5007840183" description="Protein JTB" evidence="3">
    <location>
        <begin position="24"/>
        <end position="171"/>
    </location>
</feature>
<dbReference type="GO" id="GO:0005737">
    <property type="term" value="C:cytoplasm"/>
    <property type="evidence" value="ECO:0007669"/>
    <property type="project" value="TreeGrafter"/>
</dbReference>
<dbReference type="InterPro" id="IPR008657">
    <property type="entry name" value="JTB"/>
</dbReference>
<name>A0A162UPD8_PHYB8</name>
<keyword evidence="2" id="KW-0472">Membrane</keyword>
<feature type="region of interest" description="Disordered" evidence="1">
    <location>
        <begin position="27"/>
        <end position="46"/>
    </location>
</feature>
<dbReference type="GO" id="GO:0030496">
    <property type="term" value="C:midbody"/>
    <property type="evidence" value="ECO:0007669"/>
    <property type="project" value="TreeGrafter"/>
</dbReference>
<evidence type="ECO:0000256" key="3">
    <source>
        <dbReference type="SAM" id="SignalP"/>
    </source>
</evidence>
<gene>
    <name evidence="4" type="ORF">PHYBLDRAFT_185856</name>
</gene>
<keyword evidence="5" id="KW-1185">Reference proteome</keyword>
<dbReference type="GO" id="GO:0005819">
    <property type="term" value="C:spindle"/>
    <property type="evidence" value="ECO:0007669"/>
    <property type="project" value="TreeGrafter"/>
</dbReference>
<dbReference type="InParanoid" id="A0A162UPD8"/>
<evidence type="ECO:0008006" key="6">
    <source>
        <dbReference type="Google" id="ProtNLM"/>
    </source>
</evidence>
<feature type="signal peptide" evidence="3">
    <location>
        <begin position="1"/>
        <end position="23"/>
    </location>
</feature>
<dbReference type="EMBL" id="KV440975">
    <property type="protein sequence ID" value="OAD76803.1"/>
    <property type="molecule type" value="Genomic_DNA"/>
</dbReference>
<proteinExistence type="predicted"/>
<dbReference type="GO" id="GO:0000281">
    <property type="term" value="P:mitotic cytokinesis"/>
    <property type="evidence" value="ECO:0007669"/>
    <property type="project" value="TreeGrafter"/>
</dbReference>
<dbReference type="STRING" id="763407.A0A162UPD8"/>
<reference evidence="5" key="1">
    <citation type="submission" date="2015-06" db="EMBL/GenBank/DDBJ databases">
        <title>Expansion of signal transduction pathways in fungi by whole-genome duplication.</title>
        <authorList>
            <consortium name="DOE Joint Genome Institute"/>
            <person name="Corrochano L.M."/>
            <person name="Kuo A."/>
            <person name="Marcet-Houben M."/>
            <person name="Polaino S."/>
            <person name="Salamov A."/>
            <person name="Villalobos J.M."/>
            <person name="Alvarez M.I."/>
            <person name="Avalos J."/>
            <person name="Benito E.P."/>
            <person name="Benoit I."/>
            <person name="Burger G."/>
            <person name="Camino L.P."/>
            <person name="Canovas D."/>
            <person name="Cerda-Olmedo E."/>
            <person name="Cheng J.-F."/>
            <person name="Dominguez A."/>
            <person name="Elias M."/>
            <person name="Eslava A.P."/>
            <person name="Glaser F."/>
            <person name="Grimwood J."/>
            <person name="Gutierrez G."/>
            <person name="Heitman J."/>
            <person name="Henrissat B."/>
            <person name="Iturriaga E.A."/>
            <person name="Lang B.F."/>
            <person name="Lavin J.L."/>
            <person name="Lee S."/>
            <person name="Li W."/>
            <person name="Lindquist E."/>
            <person name="Lopez-Garcia S."/>
            <person name="Luque E.M."/>
            <person name="Marcos A.T."/>
            <person name="Martin J."/>
            <person name="McCluskey K."/>
            <person name="Medina H.R."/>
            <person name="Miralles-Duran A."/>
            <person name="Miyazaki A."/>
            <person name="Munoz-Torres E."/>
            <person name="Oguiza J.A."/>
            <person name="Ohm R."/>
            <person name="Olmedo M."/>
            <person name="Orejas M."/>
            <person name="Ortiz-Castellanos L."/>
            <person name="Pisabarro A.G."/>
            <person name="Rodriguez-Romero J."/>
            <person name="Ruiz-Herrera J."/>
            <person name="Ruiz-Vazquez R."/>
            <person name="Sanz C."/>
            <person name="Schackwitz W."/>
            <person name="Schmutz J."/>
            <person name="Shahriari M."/>
            <person name="Shelest E."/>
            <person name="Silva-Franco F."/>
            <person name="Soanes D."/>
            <person name="Syed K."/>
            <person name="Tagua V.G."/>
            <person name="Talbot N.J."/>
            <person name="Thon M."/>
            <person name="De vries R.P."/>
            <person name="Wiebenga A."/>
            <person name="Yadav J.S."/>
            <person name="Braun E.L."/>
            <person name="Baker S."/>
            <person name="Garre V."/>
            <person name="Horwitz B."/>
            <person name="Torres-Martinez S."/>
            <person name="Idnurm A."/>
            <person name="Herrera-Estrella A."/>
            <person name="Gabaldon T."/>
            <person name="Grigoriev I.V."/>
        </authorList>
    </citation>
    <scope>NUCLEOTIDE SEQUENCE [LARGE SCALE GENOMIC DNA]</scope>
    <source>
        <strain evidence="5">NRRL 1555(-)</strain>
    </source>
</reference>
<dbReference type="VEuPathDB" id="FungiDB:PHYBLDRAFT_185856"/>
<evidence type="ECO:0000256" key="2">
    <source>
        <dbReference type="SAM" id="Phobius"/>
    </source>
</evidence>
<keyword evidence="2" id="KW-0812">Transmembrane</keyword>
<keyword evidence="3" id="KW-0732">Signal</keyword>
<evidence type="ECO:0000313" key="4">
    <source>
        <dbReference type="EMBL" id="OAD76803.1"/>
    </source>
</evidence>